<sequence length="379" mass="39946">MIDNNKIPTAYNKTVFRKVPIAAAISLLALGVAPPVMAEVALETEDGWKVGFNGHIPVFAVVGDYDKPADEDSFNITTGFNPATLQTNLYAPRQNGIQVSGHFQMNADFAVGDAALNFRSRVAEIAVAGDFGTVNIGKGFGIYGTPAIGDNGSALGVGLIGSPDSVAATAGRIGNGYFYANFNPRVMYTSNSFGGLQFKVGIFTPTKLSAADDPSGDAEYNLPRFEGNLVYSTDGFSLWTSAFTQDVDSRTGVFDSYTMSGIDFGGSVSLGGLGVRGNYAMTSGTGNGVYAARFDEQEADASQWYVETTYDIGSTTLGVSYGEGEDDIGTGENDTDLTMIFARYAVTDALTLMVEAQAYGTQTSAGDYNAFIVGSQLTF</sequence>
<proteinExistence type="predicted"/>
<keyword evidence="4" id="KW-1185">Reference proteome</keyword>
<dbReference type="Proteomes" id="UP000753376">
    <property type="component" value="Unassembled WGS sequence"/>
</dbReference>
<evidence type="ECO:0000256" key="1">
    <source>
        <dbReference type="SAM" id="SignalP"/>
    </source>
</evidence>
<keyword evidence="1" id="KW-0732">Signal</keyword>
<comment type="caution">
    <text evidence="3">The sequence shown here is derived from an EMBL/GenBank/DDBJ whole genome shotgun (WGS) entry which is preliminary data.</text>
</comment>
<dbReference type="EMBL" id="JAHKPV010000021">
    <property type="protein sequence ID" value="MBU2875443.1"/>
    <property type="molecule type" value="Genomic_DNA"/>
</dbReference>
<evidence type="ECO:0000313" key="3">
    <source>
        <dbReference type="EMBL" id="MBU2875443.1"/>
    </source>
</evidence>
<feature type="chain" id="PRO_5045757470" evidence="1">
    <location>
        <begin position="39"/>
        <end position="379"/>
    </location>
</feature>
<gene>
    <name evidence="3" type="ORF">KO508_15680</name>
</gene>
<organism evidence="3 4">
    <name type="scientific">Marinobacter salexigens</name>
    <dbReference type="NCBI Taxonomy" id="1925763"/>
    <lineage>
        <taxon>Bacteria</taxon>
        <taxon>Pseudomonadati</taxon>
        <taxon>Pseudomonadota</taxon>
        <taxon>Gammaproteobacteria</taxon>
        <taxon>Pseudomonadales</taxon>
        <taxon>Marinobacteraceae</taxon>
        <taxon>Marinobacter</taxon>
    </lineage>
</organism>
<protein>
    <submittedName>
        <fullName evidence="3">Porin</fullName>
    </submittedName>
</protein>
<accession>A0ABS6ABC1</accession>
<evidence type="ECO:0000259" key="2">
    <source>
        <dbReference type="Pfam" id="PF13609"/>
    </source>
</evidence>
<reference evidence="3 4" key="1">
    <citation type="submission" date="2021-05" db="EMBL/GenBank/DDBJ databases">
        <title>Draft genomes of bacteria isolated from model marine particles.</title>
        <authorList>
            <person name="Datta M.S."/>
            <person name="Schwartzman J.A."/>
            <person name="Enke T.N."/>
            <person name="Saavedra J."/>
            <person name="Cermak N."/>
            <person name="Cordero O.X."/>
        </authorList>
    </citation>
    <scope>NUCLEOTIDE SEQUENCE [LARGE SCALE GENOMIC DNA]</scope>
    <source>
        <strain evidence="3 4">D2M19</strain>
    </source>
</reference>
<evidence type="ECO:0000313" key="4">
    <source>
        <dbReference type="Proteomes" id="UP000753376"/>
    </source>
</evidence>
<dbReference type="InterPro" id="IPR033900">
    <property type="entry name" value="Gram_neg_porin_domain"/>
</dbReference>
<dbReference type="RefSeq" id="WP_216009230.1">
    <property type="nucleotide sequence ID" value="NZ_JAHKPV010000021.1"/>
</dbReference>
<name>A0ABS6ABC1_9GAMM</name>
<dbReference type="Pfam" id="PF13609">
    <property type="entry name" value="Porin_4"/>
    <property type="match status" value="1"/>
</dbReference>
<feature type="domain" description="Porin" evidence="2">
    <location>
        <begin position="27"/>
        <end position="360"/>
    </location>
</feature>
<feature type="signal peptide" evidence="1">
    <location>
        <begin position="1"/>
        <end position="38"/>
    </location>
</feature>